<accession>A0AAE6ITT0</accession>
<protein>
    <submittedName>
        <fullName evidence="1">Uncharacterized protein</fullName>
    </submittedName>
</protein>
<proteinExistence type="predicted"/>
<reference evidence="1 2" key="1">
    <citation type="submission" date="2019-08" db="EMBL/GenBank/DDBJ databases">
        <authorList>
            <person name="Kuhnert P."/>
        </authorList>
    </citation>
    <scope>NUCLEOTIDE SEQUENCE [LARGE SCALE GENOMIC DNA]</scope>
    <source>
        <strain evidence="1 2">B36.5</strain>
    </source>
</reference>
<gene>
    <name evidence="1" type="ORF">FUT82_09335</name>
</gene>
<evidence type="ECO:0000313" key="1">
    <source>
        <dbReference type="EMBL" id="QEJ98182.1"/>
    </source>
</evidence>
<sequence length="62" mass="7256">MQFYANQDNFIKRESDTTQRWVIYHSDAESGKLYKYFCFKTSLLLGTTGVRARSEFAVHGKN</sequence>
<organism evidence="1 2">
    <name type="scientific">Treponema phagedenis</name>
    <dbReference type="NCBI Taxonomy" id="162"/>
    <lineage>
        <taxon>Bacteria</taxon>
        <taxon>Pseudomonadati</taxon>
        <taxon>Spirochaetota</taxon>
        <taxon>Spirochaetia</taxon>
        <taxon>Spirochaetales</taxon>
        <taxon>Treponemataceae</taxon>
        <taxon>Treponema</taxon>
    </lineage>
</organism>
<dbReference type="AlphaFoldDB" id="A0AAE6ITT0"/>
<dbReference type="EMBL" id="CP042817">
    <property type="protein sequence ID" value="QEJ98182.1"/>
    <property type="molecule type" value="Genomic_DNA"/>
</dbReference>
<name>A0AAE6ITT0_TREPH</name>
<dbReference type="Proteomes" id="UP000323594">
    <property type="component" value="Chromosome"/>
</dbReference>
<evidence type="ECO:0000313" key="2">
    <source>
        <dbReference type="Proteomes" id="UP000323594"/>
    </source>
</evidence>